<protein>
    <submittedName>
        <fullName evidence="2">Uncharacterized protein</fullName>
    </submittedName>
</protein>
<gene>
    <name evidence="2" type="ORF">EOS_00925</name>
</gene>
<keyword evidence="1" id="KW-1133">Transmembrane helix</keyword>
<organism evidence="2 3">
    <name type="scientific">Caballeronia mineralivorans PML1(12)</name>
    <dbReference type="NCBI Taxonomy" id="908627"/>
    <lineage>
        <taxon>Bacteria</taxon>
        <taxon>Pseudomonadati</taxon>
        <taxon>Pseudomonadota</taxon>
        <taxon>Betaproteobacteria</taxon>
        <taxon>Burkholderiales</taxon>
        <taxon>Burkholderiaceae</taxon>
        <taxon>Caballeronia</taxon>
    </lineage>
</organism>
<keyword evidence="3" id="KW-1185">Reference proteome</keyword>
<dbReference type="Proteomes" id="UP000035963">
    <property type="component" value="Unassembled WGS sequence"/>
</dbReference>
<keyword evidence="1" id="KW-0472">Membrane</keyword>
<dbReference type="EMBL" id="AEJF01000005">
    <property type="protein sequence ID" value="KLU28120.1"/>
    <property type="molecule type" value="Genomic_DNA"/>
</dbReference>
<sequence>MHDVYVLSVIIALLAVVQSIFGMGILVFGTPTLLLLGFDFTTVLGLLLPSSMAISSIQVWSGRNLPLPAQERVNMKICALVVVASLAILMYANLKARADILIGLTMLSAAVIRYSRRLQTRLQGFVQRQGRAYVAVMGIVHGLTNMGGALLAVYAVSGYSEKDQVRLAIARYYLLFGAIQLCTLTVLRRSALSWEGLAIAPIAVIVYFSVGNLLFKRTGAPLYERAMTAFIGAYGAVVLAKTFI</sequence>
<reference evidence="2 3" key="1">
    <citation type="journal article" date="2015" name="Genome Announc.">
        <title>Draft Genome Sequence of Burkholderia sp. Strain PML1(12), an Ectomycorrhizosphere-Inhabiting Bacterium with Effective Mineral-Weathering Ability.</title>
        <authorList>
            <person name="Uroz S."/>
            <person name="Oger P."/>
        </authorList>
    </citation>
    <scope>NUCLEOTIDE SEQUENCE [LARGE SCALE GENOMIC DNA]</scope>
    <source>
        <strain evidence="3">PML1(12)</strain>
    </source>
</reference>
<dbReference type="OrthoDB" id="5566440at2"/>
<feature type="transmembrane region" description="Helical" evidence="1">
    <location>
        <begin position="7"/>
        <end position="28"/>
    </location>
</feature>
<feature type="transmembrane region" description="Helical" evidence="1">
    <location>
        <begin position="134"/>
        <end position="157"/>
    </location>
</feature>
<keyword evidence="1" id="KW-0812">Transmembrane</keyword>
<evidence type="ECO:0000256" key="1">
    <source>
        <dbReference type="SAM" id="Phobius"/>
    </source>
</evidence>
<feature type="transmembrane region" description="Helical" evidence="1">
    <location>
        <begin position="226"/>
        <end position="243"/>
    </location>
</feature>
<accession>A0A0J1D626</accession>
<evidence type="ECO:0000313" key="2">
    <source>
        <dbReference type="EMBL" id="KLU28120.1"/>
    </source>
</evidence>
<feature type="transmembrane region" description="Helical" evidence="1">
    <location>
        <begin position="98"/>
        <end position="114"/>
    </location>
</feature>
<evidence type="ECO:0000313" key="3">
    <source>
        <dbReference type="Proteomes" id="UP000035963"/>
    </source>
</evidence>
<feature type="transmembrane region" description="Helical" evidence="1">
    <location>
        <begin position="73"/>
        <end position="92"/>
    </location>
</feature>
<feature type="transmembrane region" description="Helical" evidence="1">
    <location>
        <begin position="194"/>
        <end position="214"/>
    </location>
</feature>
<name>A0A0J1D626_9BURK</name>
<dbReference type="AlphaFoldDB" id="A0A0J1D626"/>
<proteinExistence type="predicted"/>
<feature type="transmembrane region" description="Helical" evidence="1">
    <location>
        <begin position="169"/>
        <end position="187"/>
    </location>
</feature>
<dbReference type="PATRIC" id="fig|908627.4.peg.203"/>
<comment type="caution">
    <text evidence="2">The sequence shown here is derived from an EMBL/GenBank/DDBJ whole genome shotgun (WGS) entry which is preliminary data.</text>
</comment>
<feature type="transmembrane region" description="Helical" evidence="1">
    <location>
        <begin position="40"/>
        <end position="61"/>
    </location>
</feature>